<feature type="short sequence motif" description="'ERGGDP' region" evidence="10">
    <location>
        <begin position="187"/>
        <end position="192"/>
    </location>
</feature>
<keyword evidence="5 10" id="KW-0479">Metal-binding</keyword>
<comment type="similarity">
    <text evidence="2 10">Belongs to the class-I aminoacyl-tRNA synthetase family. MshC subfamily.</text>
</comment>
<evidence type="ECO:0000313" key="12">
    <source>
        <dbReference type="EMBL" id="NEM90060.1"/>
    </source>
</evidence>
<accession>A0A7C9TPE2</accession>
<dbReference type="Gene3D" id="3.40.50.620">
    <property type="entry name" value="HUPs"/>
    <property type="match status" value="1"/>
</dbReference>
<evidence type="ECO:0000256" key="8">
    <source>
        <dbReference type="ARBA" id="ARBA00022840"/>
    </source>
</evidence>
<comment type="function">
    <text evidence="1 10">Catalyzes the ATP-dependent condensation of GlcN-Ins and L-cysteine to form L-Cys-GlcN-Ins.</text>
</comment>
<comment type="caution">
    <text evidence="12">The sequence shown here is derived from an EMBL/GenBank/DDBJ whole genome shotgun (WGS) entry which is preliminary data.</text>
</comment>
<dbReference type="NCBIfam" id="TIGR03447">
    <property type="entry name" value="mycothiol_MshC"/>
    <property type="match status" value="1"/>
</dbReference>
<dbReference type="GO" id="GO:0035446">
    <property type="term" value="F:cysteine-glucosaminylinositol ligase activity"/>
    <property type="evidence" value="ECO:0007669"/>
    <property type="project" value="UniProtKB-UniRule"/>
</dbReference>
<feature type="binding site" evidence="10">
    <location>
        <position position="256"/>
    </location>
    <ligand>
        <name>Zn(2+)</name>
        <dbReference type="ChEBI" id="CHEBI:29105"/>
    </ligand>
</feature>
<feature type="binding site" evidence="10">
    <location>
        <begin position="43"/>
        <end position="46"/>
    </location>
    <ligand>
        <name>L-cysteinyl-5'-AMP</name>
        <dbReference type="ChEBI" id="CHEBI:144924"/>
    </ligand>
</feature>
<dbReference type="RefSeq" id="WP_163471739.1">
    <property type="nucleotide sequence ID" value="NZ_JAAGWZ010000001.1"/>
</dbReference>
<dbReference type="Pfam" id="PF01406">
    <property type="entry name" value="tRNA-synt_1e"/>
    <property type="match status" value="1"/>
</dbReference>
<dbReference type="GO" id="GO:0005829">
    <property type="term" value="C:cytosol"/>
    <property type="evidence" value="ECO:0007669"/>
    <property type="project" value="TreeGrafter"/>
</dbReference>
<dbReference type="EC" id="6.3.1.13" evidence="10"/>
<evidence type="ECO:0000313" key="13">
    <source>
        <dbReference type="Proteomes" id="UP000479756"/>
    </source>
</evidence>
<evidence type="ECO:0000259" key="11">
    <source>
        <dbReference type="Pfam" id="PF01406"/>
    </source>
</evidence>
<keyword evidence="8 10" id="KW-0067">ATP-binding</keyword>
<evidence type="ECO:0000256" key="4">
    <source>
        <dbReference type="ARBA" id="ARBA00022598"/>
    </source>
</evidence>
<dbReference type="GO" id="GO:0008270">
    <property type="term" value="F:zinc ion binding"/>
    <property type="evidence" value="ECO:0007669"/>
    <property type="project" value="UniProtKB-UniRule"/>
</dbReference>
<feature type="binding site" evidence="10">
    <location>
        <position position="282"/>
    </location>
    <ligand>
        <name>L-cysteinyl-5'-AMP</name>
        <dbReference type="ChEBI" id="CHEBI:144924"/>
    </ligand>
</feature>
<proteinExistence type="inferred from homology"/>
<dbReference type="GO" id="GO:0010125">
    <property type="term" value="P:mycothiol biosynthetic process"/>
    <property type="evidence" value="ECO:0007669"/>
    <property type="project" value="UniProtKB-UniRule"/>
</dbReference>
<dbReference type="Proteomes" id="UP000479756">
    <property type="component" value="Unassembled WGS sequence"/>
</dbReference>
<dbReference type="PANTHER" id="PTHR10890">
    <property type="entry name" value="CYSTEINYL-TRNA SYNTHETASE"/>
    <property type="match status" value="1"/>
</dbReference>
<evidence type="ECO:0000256" key="1">
    <source>
        <dbReference type="ARBA" id="ARBA00003679"/>
    </source>
</evidence>
<dbReference type="SUPFAM" id="SSF52374">
    <property type="entry name" value="Nucleotidylyl transferase"/>
    <property type="match status" value="1"/>
</dbReference>
<dbReference type="InterPro" id="IPR024909">
    <property type="entry name" value="Cys-tRNA/MSH_ligase"/>
</dbReference>
<evidence type="ECO:0000256" key="9">
    <source>
        <dbReference type="ARBA" id="ARBA00048350"/>
    </source>
</evidence>
<dbReference type="HAMAP" id="MF_01697">
    <property type="entry name" value="MshC"/>
    <property type="match status" value="1"/>
</dbReference>
<dbReference type="CDD" id="cd00672">
    <property type="entry name" value="CysRS_core"/>
    <property type="match status" value="1"/>
</dbReference>
<evidence type="ECO:0000256" key="7">
    <source>
        <dbReference type="ARBA" id="ARBA00022833"/>
    </source>
</evidence>
<reference evidence="12 13" key="1">
    <citation type="journal article" date="2014" name="Int. J. Syst. Evol. Microbiol.">
        <title>Description of Galbitalea soli gen. nov., sp. nov., and Frondihabitans sucicola sp. nov.</title>
        <authorList>
            <person name="Kim S.J."/>
            <person name="Lim J.M."/>
            <person name="Ahn J.H."/>
            <person name="Weon H.Y."/>
            <person name="Hamada M."/>
            <person name="Suzuki K."/>
            <person name="Ahn T.Y."/>
            <person name="Kwon S.W."/>
        </authorList>
    </citation>
    <scope>NUCLEOTIDE SEQUENCE [LARGE SCALE GENOMIC DNA]</scope>
    <source>
        <strain evidence="12 13">NBRC 108727</strain>
    </source>
</reference>
<feature type="binding site" evidence="10">
    <location>
        <position position="58"/>
    </location>
    <ligand>
        <name>L-cysteinyl-5'-AMP</name>
        <dbReference type="ChEBI" id="CHEBI:144924"/>
    </ligand>
</feature>
<organism evidence="12 13">
    <name type="scientific">Galbitalea soli</name>
    <dbReference type="NCBI Taxonomy" id="1268042"/>
    <lineage>
        <taxon>Bacteria</taxon>
        <taxon>Bacillati</taxon>
        <taxon>Actinomycetota</taxon>
        <taxon>Actinomycetes</taxon>
        <taxon>Micrococcales</taxon>
        <taxon>Microbacteriaceae</taxon>
        <taxon>Galbitalea</taxon>
    </lineage>
</organism>
<keyword evidence="13" id="KW-1185">Reference proteome</keyword>
<feature type="binding site" evidence="10">
    <location>
        <position position="231"/>
    </location>
    <ligand>
        <name>Zn(2+)</name>
        <dbReference type="ChEBI" id="CHEBI:29105"/>
    </ligand>
</feature>
<feature type="binding site" evidence="10">
    <location>
        <position position="227"/>
    </location>
    <ligand>
        <name>L-cysteinyl-5'-AMP</name>
        <dbReference type="ChEBI" id="CHEBI:144924"/>
    </ligand>
</feature>
<dbReference type="InterPro" id="IPR014729">
    <property type="entry name" value="Rossmann-like_a/b/a_fold"/>
</dbReference>
<comment type="caution">
    <text evidence="10">Lacks conserved residue(s) required for the propagation of feature annotation.</text>
</comment>
<name>A0A7C9TPE2_9MICO</name>
<dbReference type="GO" id="GO:0006423">
    <property type="term" value="P:cysteinyl-tRNA aminoacylation"/>
    <property type="evidence" value="ECO:0007669"/>
    <property type="project" value="TreeGrafter"/>
</dbReference>
<dbReference type="AlphaFoldDB" id="A0A7C9TPE2"/>
<keyword evidence="6 10" id="KW-0547">Nucleotide-binding</keyword>
<evidence type="ECO:0000256" key="5">
    <source>
        <dbReference type="ARBA" id="ARBA00022723"/>
    </source>
</evidence>
<feature type="domain" description="tRNA synthetases class I catalytic" evidence="11">
    <location>
        <begin position="35"/>
        <end position="336"/>
    </location>
</feature>
<feature type="binding site" evidence="10">
    <location>
        <begin position="81"/>
        <end position="83"/>
    </location>
    <ligand>
        <name>L-cysteinyl-5'-AMP</name>
        <dbReference type="ChEBI" id="CHEBI:144924"/>
    </ligand>
</feature>
<keyword evidence="4 10" id="KW-0436">Ligase</keyword>
<evidence type="ECO:0000256" key="3">
    <source>
        <dbReference type="ARBA" id="ARBA00011245"/>
    </source>
</evidence>
<dbReference type="GO" id="GO:0004817">
    <property type="term" value="F:cysteine-tRNA ligase activity"/>
    <property type="evidence" value="ECO:0007669"/>
    <property type="project" value="TreeGrafter"/>
</dbReference>
<evidence type="ECO:0000256" key="6">
    <source>
        <dbReference type="ARBA" id="ARBA00022741"/>
    </source>
</evidence>
<feature type="binding site" evidence="10">
    <location>
        <begin position="249"/>
        <end position="251"/>
    </location>
    <ligand>
        <name>L-cysteinyl-5'-AMP</name>
        <dbReference type="ChEBI" id="CHEBI:144924"/>
    </ligand>
</feature>
<dbReference type="InterPro" id="IPR032678">
    <property type="entry name" value="tRNA-synt_1_cat_dom"/>
</dbReference>
<dbReference type="EMBL" id="JAAGWZ010000001">
    <property type="protein sequence ID" value="NEM90060.1"/>
    <property type="molecule type" value="Genomic_DNA"/>
</dbReference>
<sequence length="408" mass="44830">MKSWNQPEVPRLPGAGEVPRVWNTASGSLVDATPDGTARLYVCGITPYDTTHLGHAATYLAFDTLVRLWRDAGFTVEYVQNSTDVDDPLLQRARETGVDWRELAAEQTELFRRDMEALRVIPPDHYVAVTERIAQVADAVERLLESGAAYVVENDVYFDIAAASSTLWQLGAESRYDRETMLRYSAERGGDPQRPGKRDPLDPLLWRAERPGEPSWPSPLGPGRPGWHIECAVIAEEFLSPPLTVNGGGGDLIFPHHEFSAGHAAALTGVPLASAFVHTGMVAYHGEKMSKSLGNLVRVSELRADNGDARAIRLVVLAQHYRSDWEYTEELLAHARHRLEVWAHWATRVTGAEHPDAPTVLTSAMRAAMADDLHTDTALEIVDSAVASGRAPERGDLDAIDALLGIRL</sequence>
<dbReference type="GO" id="GO:0005524">
    <property type="term" value="F:ATP binding"/>
    <property type="evidence" value="ECO:0007669"/>
    <property type="project" value="UniProtKB-KW"/>
</dbReference>
<evidence type="ECO:0000256" key="2">
    <source>
        <dbReference type="ARBA" id="ARBA00007723"/>
    </source>
</evidence>
<feature type="binding site" evidence="10">
    <location>
        <position position="43"/>
    </location>
    <ligand>
        <name>Zn(2+)</name>
        <dbReference type="ChEBI" id="CHEBI:29105"/>
    </ligand>
</feature>
<evidence type="ECO:0000256" key="10">
    <source>
        <dbReference type="HAMAP-Rule" id="MF_01697"/>
    </source>
</evidence>
<dbReference type="InterPro" id="IPR017812">
    <property type="entry name" value="Mycothiol_ligase_MshC"/>
</dbReference>
<gene>
    <name evidence="10" type="primary">mshC</name>
    <name evidence="12" type="ORF">G3T37_01660</name>
</gene>
<keyword evidence="7 10" id="KW-0862">Zinc</keyword>
<dbReference type="PRINTS" id="PR00983">
    <property type="entry name" value="TRNASYNTHCYS"/>
</dbReference>
<protein>
    <recommendedName>
        <fullName evidence="10">L-cysteine:1D-myo-inositol 2-amino-2-deoxy-alpha-D-glucopyranoside ligase</fullName>
        <shortName evidence="10">L-Cys:GlcN-Ins ligase</shortName>
        <ecNumber evidence="10">6.3.1.13</ecNumber>
    </recommendedName>
    <alternativeName>
        <fullName evidence="10">Mycothiol ligase</fullName>
        <shortName evidence="10">MSH ligase</shortName>
    </alternativeName>
</protein>
<comment type="catalytic activity">
    <reaction evidence="9 10">
        <text>1D-myo-inositol 2-amino-2-deoxy-alpha-D-glucopyranoside + L-cysteine + ATP = 1D-myo-inositol 2-(L-cysteinylamino)-2-deoxy-alpha-D-glucopyranoside + AMP + diphosphate + H(+)</text>
        <dbReference type="Rhea" id="RHEA:26176"/>
        <dbReference type="ChEBI" id="CHEBI:15378"/>
        <dbReference type="ChEBI" id="CHEBI:30616"/>
        <dbReference type="ChEBI" id="CHEBI:33019"/>
        <dbReference type="ChEBI" id="CHEBI:35235"/>
        <dbReference type="ChEBI" id="CHEBI:58886"/>
        <dbReference type="ChEBI" id="CHEBI:58887"/>
        <dbReference type="ChEBI" id="CHEBI:456215"/>
        <dbReference type="EC" id="6.3.1.13"/>
    </reaction>
</comment>
<comment type="subunit">
    <text evidence="3 10">Monomer.</text>
</comment>
<dbReference type="PANTHER" id="PTHR10890:SF3">
    <property type="entry name" value="CYSTEINE--TRNA LIGASE, CYTOPLASMIC"/>
    <property type="match status" value="1"/>
</dbReference>
<dbReference type="Gene3D" id="1.20.120.640">
    <property type="entry name" value="Anticodon-binding domain of a subclass of class I aminoacyl-tRNA synthetases"/>
    <property type="match status" value="1"/>
</dbReference>
<comment type="cofactor">
    <cofactor evidence="10">
        <name>Zn(2+)</name>
        <dbReference type="ChEBI" id="CHEBI:29105"/>
    </cofactor>
    <text evidence="10">Binds 1 zinc ion per subunit.</text>
</comment>
<feature type="short sequence motif" description="'KMSKS' region" evidence="10">
    <location>
        <begin position="288"/>
        <end position="292"/>
    </location>
</feature>